<evidence type="ECO:0000313" key="3">
    <source>
        <dbReference type="EMBL" id="SFN99742.1"/>
    </source>
</evidence>
<feature type="region of interest" description="Disordered" evidence="1">
    <location>
        <begin position="1"/>
        <end position="25"/>
    </location>
</feature>
<dbReference type="AlphaFoldDB" id="A0A1I5DKJ6"/>
<feature type="compositionally biased region" description="Basic and acidic residues" evidence="1">
    <location>
        <begin position="176"/>
        <end position="195"/>
    </location>
</feature>
<keyword evidence="2" id="KW-0812">Transmembrane</keyword>
<dbReference type="STRING" id="1527.SAMN04489757_10659"/>
<evidence type="ECO:0000313" key="4">
    <source>
        <dbReference type="Proteomes" id="UP000198806"/>
    </source>
</evidence>
<proteinExistence type="predicted"/>
<dbReference type="Proteomes" id="UP000198806">
    <property type="component" value="Unassembled WGS sequence"/>
</dbReference>
<gene>
    <name evidence="3" type="ORF">SAMN04489757_10659</name>
</gene>
<evidence type="ECO:0000256" key="1">
    <source>
        <dbReference type="SAM" id="MobiDB-lite"/>
    </source>
</evidence>
<evidence type="ECO:0008006" key="5">
    <source>
        <dbReference type="Google" id="ProtNLM"/>
    </source>
</evidence>
<feature type="compositionally biased region" description="Polar residues" evidence="1">
    <location>
        <begin position="1"/>
        <end position="17"/>
    </location>
</feature>
<name>A0A1I5DKJ6_9FIRM</name>
<protein>
    <recommendedName>
        <fullName evidence="5">DUF4367 domain-containing protein</fullName>
    </recommendedName>
</protein>
<keyword evidence="4" id="KW-1185">Reference proteome</keyword>
<organism evidence="3 4">
    <name type="scientific">Anaerocolumna aminovalerica</name>
    <dbReference type="NCBI Taxonomy" id="1527"/>
    <lineage>
        <taxon>Bacteria</taxon>
        <taxon>Bacillati</taxon>
        <taxon>Bacillota</taxon>
        <taxon>Clostridia</taxon>
        <taxon>Lachnospirales</taxon>
        <taxon>Lachnospiraceae</taxon>
        <taxon>Anaerocolumna</taxon>
    </lineage>
</organism>
<dbReference type="EMBL" id="FOWD01000006">
    <property type="protein sequence ID" value="SFN99742.1"/>
    <property type="molecule type" value="Genomic_DNA"/>
</dbReference>
<feature type="region of interest" description="Disordered" evidence="1">
    <location>
        <begin position="167"/>
        <end position="201"/>
    </location>
</feature>
<keyword evidence="2" id="KW-0472">Membrane</keyword>
<sequence>MDFQKNKFSNQQKNGNGSMDRDKIKTENRLEKEINFEDEIIHLKNHLNASFDKDNIVVSEELIQKTLQAIQSGKAPLTADEDNQEEYVVTEHKKKNRFPVFRLAGIAAVLLILLIGINILKYLPANKKSAEYDVNSATENTSESAAPESGTLEKSIEAKKETETYSIADTGAGQEVAKDKNADKSDLKASARNDGSEPQEANMDTLEVEGMIFSDILPFTAEQVNSFSIINSKKESINFKEPEKIKEFLLMLDEYYLLPVENEEDTSENPLDYQIVFTTRDNLSYTILVENEILLKTDDNNRDIIRYTIIGDVEQLKSKISEYR</sequence>
<evidence type="ECO:0000256" key="2">
    <source>
        <dbReference type="SAM" id="Phobius"/>
    </source>
</evidence>
<dbReference type="RefSeq" id="WP_091684951.1">
    <property type="nucleotide sequence ID" value="NZ_BAABFM010000013.1"/>
</dbReference>
<accession>A0A1I5DKJ6</accession>
<keyword evidence="2" id="KW-1133">Transmembrane helix</keyword>
<feature type="transmembrane region" description="Helical" evidence="2">
    <location>
        <begin position="100"/>
        <end position="120"/>
    </location>
</feature>
<reference evidence="3 4" key="1">
    <citation type="submission" date="2016-10" db="EMBL/GenBank/DDBJ databases">
        <authorList>
            <person name="de Groot N.N."/>
        </authorList>
    </citation>
    <scope>NUCLEOTIDE SEQUENCE [LARGE SCALE GENOMIC DNA]</scope>
    <source>
        <strain evidence="3 4">DSM 1283</strain>
    </source>
</reference>